<protein>
    <submittedName>
        <fullName evidence="9">Lincomycin resistance protein LmrB</fullName>
    </submittedName>
</protein>
<gene>
    <name evidence="9" type="ORF">BTIS_1214</name>
</gene>
<dbReference type="NCBIfam" id="TIGR00711">
    <property type="entry name" value="efflux_EmrB"/>
    <property type="match status" value="1"/>
</dbReference>
<dbReference type="Pfam" id="PF07690">
    <property type="entry name" value="MFS_1"/>
    <property type="match status" value="1"/>
</dbReference>
<keyword evidence="3" id="KW-1003">Cell membrane</keyword>
<feature type="transmembrane region" description="Helical" evidence="7">
    <location>
        <begin position="15"/>
        <end position="37"/>
    </location>
</feature>
<evidence type="ECO:0000256" key="4">
    <source>
        <dbReference type="ARBA" id="ARBA00022692"/>
    </source>
</evidence>
<reference evidence="9 10" key="1">
    <citation type="journal article" date="2017" name="BMC Genomics">
        <title>Comparative genomic and phylogenomic analyses of the Bifidobacteriaceae family.</title>
        <authorList>
            <person name="Lugli G.A."/>
            <person name="Milani C."/>
            <person name="Turroni F."/>
            <person name="Duranti S."/>
            <person name="Mancabelli L."/>
            <person name="Mangifesta M."/>
            <person name="Ferrario C."/>
            <person name="Modesto M."/>
            <person name="Mattarelli P."/>
            <person name="Jiri K."/>
            <person name="van Sinderen D."/>
            <person name="Ventura M."/>
        </authorList>
    </citation>
    <scope>NUCLEOTIDE SEQUENCE [LARGE SCALE GENOMIC DNA]</scope>
    <source>
        <strain evidence="9 10">DSM 100201</strain>
    </source>
</reference>
<feature type="domain" description="Major facilitator superfamily (MFS) profile" evidence="8">
    <location>
        <begin position="23"/>
        <end position="470"/>
    </location>
</feature>
<evidence type="ECO:0000259" key="8">
    <source>
        <dbReference type="PROSITE" id="PS50850"/>
    </source>
</evidence>
<evidence type="ECO:0000256" key="3">
    <source>
        <dbReference type="ARBA" id="ARBA00022475"/>
    </source>
</evidence>
<comment type="subcellular location">
    <subcellularLocation>
        <location evidence="1">Cell membrane</location>
        <topology evidence="1">Multi-pass membrane protein</topology>
    </subcellularLocation>
</comment>
<accession>A0A261FG80</accession>
<dbReference type="GO" id="GO:0005886">
    <property type="term" value="C:plasma membrane"/>
    <property type="evidence" value="ECO:0007669"/>
    <property type="project" value="UniProtKB-SubCell"/>
</dbReference>
<dbReference type="PANTHER" id="PTHR42718">
    <property type="entry name" value="MAJOR FACILITATOR SUPERFAMILY MULTIDRUG TRANSPORTER MFSC"/>
    <property type="match status" value="1"/>
</dbReference>
<evidence type="ECO:0000313" key="9">
    <source>
        <dbReference type="EMBL" id="OZG57973.1"/>
    </source>
</evidence>
<keyword evidence="5 7" id="KW-1133">Transmembrane helix</keyword>
<keyword evidence="10" id="KW-1185">Reference proteome</keyword>
<sequence>MTETKPNVSEQPQRAVGGTLIVTVVALALLTFLGILSETSLNIAYSALMEEFSISAAIVQWLTTGYLLLLAVAIPSSPFLVRRFPTKALFAVAVIVFSAGTLLGAMAINFPMLLAARLVMALGTGISLPLLTTIILDKAPFAQRGMMLGLVSLVTCAAPAIGPVFGGVVMEYLNWHWIFIIMLPFLAISFSLGITTVPDIRKGERGTISIPSLLLAAIGLSGIIVAVSFFSEWNGDWRVWATLAVAIIALAVFARMQLHMERPLVEVRTFTHPGFTLGILIILMSSGSVLGVNFLLPILLQRGYGETSMASALVLLPGAVAGAIGAPLIGSLLKKHYPPKFIICGFVALAVVNVALMMAGSIWAVAAFYLLFMGGASFVLVPDQTHTLNQLPMRLNADGSAVLNTVQQLAGAIGTAVASTLITEFAAQATSDGINGNAAYLQAFARSMAVFVGLAVVGLIVALIMARSAIAMWNCARSTRERAHGWGKRNMTPRRILEIVPTKHCPSSIKGITLGVRQHNIFVLRSSCGSY</sequence>
<keyword evidence="4 7" id="KW-0812">Transmembrane</keyword>
<name>A0A261FG80_9BIFI</name>
<dbReference type="PROSITE" id="PS50850">
    <property type="entry name" value="MFS"/>
    <property type="match status" value="1"/>
</dbReference>
<feature type="transmembrane region" description="Helical" evidence="7">
    <location>
        <begin position="209"/>
        <end position="231"/>
    </location>
</feature>
<organism evidence="9 10">
    <name type="scientific">Bifidobacterium tissieri</name>
    <dbReference type="NCBI Taxonomy" id="1630162"/>
    <lineage>
        <taxon>Bacteria</taxon>
        <taxon>Bacillati</taxon>
        <taxon>Actinomycetota</taxon>
        <taxon>Actinomycetes</taxon>
        <taxon>Bifidobacteriales</taxon>
        <taxon>Bifidobacteriaceae</taxon>
        <taxon>Bifidobacterium</taxon>
    </lineage>
</organism>
<dbReference type="PRINTS" id="PR01036">
    <property type="entry name" value="TCRTETB"/>
</dbReference>
<feature type="transmembrane region" description="Helical" evidence="7">
    <location>
        <begin position="448"/>
        <end position="470"/>
    </location>
</feature>
<feature type="transmembrane region" description="Helical" evidence="7">
    <location>
        <begin position="114"/>
        <end position="136"/>
    </location>
</feature>
<evidence type="ECO:0000256" key="5">
    <source>
        <dbReference type="ARBA" id="ARBA00022989"/>
    </source>
</evidence>
<feature type="transmembrane region" description="Helical" evidence="7">
    <location>
        <begin position="57"/>
        <end position="81"/>
    </location>
</feature>
<comment type="caution">
    <text evidence="9">The sequence shown here is derived from an EMBL/GenBank/DDBJ whole genome shotgun (WGS) entry which is preliminary data.</text>
</comment>
<evidence type="ECO:0000313" key="10">
    <source>
        <dbReference type="Proteomes" id="UP000216444"/>
    </source>
</evidence>
<dbReference type="EMBL" id="MWWV01000006">
    <property type="protein sequence ID" value="OZG57973.1"/>
    <property type="molecule type" value="Genomic_DNA"/>
</dbReference>
<proteinExistence type="predicted"/>
<feature type="transmembrane region" description="Helical" evidence="7">
    <location>
        <begin position="308"/>
        <end position="329"/>
    </location>
</feature>
<dbReference type="Proteomes" id="UP000216444">
    <property type="component" value="Unassembled WGS sequence"/>
</dbReference>
<feature type="transmembrane region" description="Helical" evidence="7">
    <location>
        <begin position="175"/>
        <end position="197"/>
    </location>
</feature>
<dbReference type="PANTHER" id="PTHR42718:SF43">
    <property type="entry name" value="LINCOMYCIN RESISTANCE PROTEIN LMRB"/>
    <property type="match status" value="1"/>
</dbReference>
<dbReference type="GO" id="GO:0022857">
    <property type="term" value="F:transmembrane transporter activity"/>
    <property type="evidence" value="ECO:0007669"/>
    <property type="project" value="InterPro"/>
</dbReference>
<feature type="transmembrane region" description="Helical" evidence="7">
    <location>
        <begin position="148"/>
        <end position="169"/>
    </location>
</feature>
<feature type="transmembrane region" description="Helical" evidence="7">
    <location>
        <begin position="88"/>
        <end position="108"/>
    </location>
</feature>
<dbReference type="AlphaFoldDB" id="A0A261FG80"/>
<dbReference type="Gene3D" id="1.20.1720.10">
    <property type="entry name" value="Multidrug resistance protein D"/>
    <property type="match status" value="1"/>
</dbReference>
<evidence type="ECO:0000256" key="7">
    <source>
        <dbReference type="SAM" id="Phobius"/>
    </source>
</evidence>
<evidence type="ECO:0000256" key="6">
    <source>
        <dbReference type="ARBA" id="ARBA00023136"/>
    </source>
</evidence>
<keyword evidence="2" id="KW-0813">Transport</keyword>
<keyword evidence="6 7" id="KW-0472">Membrane</keyword>
<dbReference type="InterPro" id="IPR011701">
    <property type="entry name" value="MFS"/>
</dbReference>
<feature type="transmembrane region" description="Helical" evidence="7">
    <location>
        <begin position="341"/>
        <end position="372"/>
    </location>
</feature>
<feature type="transmembrane region" description="Helical" evidence="7">
    <location>
        <begin position="275"/>
        <end position="296"/>
    </location>
</feature>
<dbReference type="Gene3D" id="1.20.1250.20">
    <property type="entry name" value="MFS general substrate transporter like domains"/>
    <property type="match status" value="1"/>
</dbReference>
<dbReference type="RefSeq" id="WP_211279434.1">
    <property type="nucleotide sequence ID" value="NZ_MWWV01000006.1"/>
</dbReference>
<evidence type="ECO:0000256" key="2">
    <source>
        <dbReference type="ARBA" id="ARBA00022448"/>
    </source>
</evidence>
<feature type="transmembrane region" description="Helical" evidence="7">
    <location>
        <begin position="237"/>
        <end position="254"/>
    </location>
</feature>
<dbReference type="InterPro" id="IPR004638">
    <property type="entry name" value="EmrB-like"/>
</dbReference>
<dbReference type="InterPro" id="IPR020846">
    <property type="entry name" value="MFS_dom"/>
</dbReference>
<dbReference type="SUPFAM" id="SSF103473">
    <property type="entry name" value="MFS general substrate transporter"/>
    <property type="match status" value="1"/>
</dbReference>
<evidence type="ECO:0000256" key="1">
    <source>
        <dbReference type="ARBA" id="ARBA00004651"/>
    </source>
</evidence>
<dbReference type="InterPro" id="IPR036259">
    <property type="entry name" value="MFS_trans_sf"/>
</dbReference>